<gene>
    <name evidence="1" type="ORF">S12H4_01362</name>
</gene>
<accession>X1RF79</accession>
<evidence type="ECO:0000313" key="1">
    <source>
        <dbReference type="EMBL" id="GAI61805.1"/>
    </source>
</evidence>
<name>X1RF79_9ZZZZ</name>
<dbReference type="EMBL" id="BARW01000263">
    <property type="protein sequence ID" value="GAI61805.1"/>
    <property type="molecule type" value="Genomic_DNA"/>
</dbReference>
<reference evidence="1" key="1">
    <citation type="journal article" date="2014" name="Front. Microbiol.">
        <title>High frequency of phylogenetically diverse reductive dehalogenase-homologous genes in deep subseafloor sedimentary metagenomes.</title>
        <authorList>
            <person name="Kawai M."/>
            <person name="Futagami T."/>
            <person name="Toyoda A."/>
            <person name="Takaki Y."/>
            <person name="Nishi S."/>
            <person name="Hori S."/>
            <person name="Arai W."/>
            <person name="Tsubouchi T."/>
            <person name="Morono Y."/>
            <person name="Uchiyama I."/>
            <person name="Ito T."/>
            <person name="Fujiyama A."/>
            <person name="Inagaki F."/>
            <person name="Takami H."/>
        </authorList>
    </citation>
    <scope>NUCLEOTIDE SEQUENCE</scope>
    <source>
        <strain evidence="1">Expedition CK06-06</strain>
    </source>
</reference>
<organism evidence="1">
    <name type="scientific">marine sediment metagenome</name>
    <dbReference type="NCBI Taxonomy" id="412755"/>
    <lineage>
        <taxon>unclassified sequences</taxon>
        <taxon>metagenomes</taxon>
        <taxon>ecological metagenomes</taxon>
    </lineage>
</organism>
<dbReference type="AlphaFoldDB" id="X1RF79"/>
<comment type="caution">
    <text evidence="1">The sequence shown here is derived from an EMBL/GenBank/DDBJ whole genome shotgun (WGS) entry which is preliminary data.</text>
</comment>
<sequence>MRSELKYPPPPVDIDVGADPIERAISLEAGYTIIAKDNPANASGTLHTVKIWAVIDLSGLIIGTFYPINGNTLKCRDSVFIGDVKSGAERTFTEFAIPIEAGDYIGCFYSNGNISFDFTGFAGLWSILGEHIGRGDEATYDFFNGYAVSLYGIGIESA</sequence>
<protein>
    <submittedName>
        <fullName evidence="1">Uncharacterized protein</fullName>
    </submittedName>
</protein>
<proteinExistence type="predicted"/>